<gene>
    <name evidence="2" type="ORF">F511_37374</name>
</gene>
<dbReference type="EMBL" id="KQ999368">
    <property type="protein sequence ID" value="KZV41824.1"/>
    <property type="molecule type" value="Genomic_DNA"/>
</dbReference>
<feature type="region of interest" description="Disordered" evidence="1">
    <location>
        <begin position="268"/>
        <end position="332"/>
    </location>
</feature>
<dbReference type="OrthoDB" id="913607at2759"/>
<proteinExistence type="predicted"/>
<organism evidence="2 3">
    <name type="scientific">Dorcoceras hygrometricum</name>
    <dbReference type="NCBI Taxonomy" id="472368"/>
    <lineage>
        <taxon>Eukaryota</taxon>
        <taxon>Viridiplantae</taxon>
        <taxon>Streptophyta</taxon>
        <taxon>Embryophyta</taxon>
        <taxon>Tracheophyta</taxon>
        <taxon>Spermatophyta</taxon>
        <taxon>Magnoliopsida</taxon>
        <taxon>eudicotyledons</taxon>
        <taxon>Gunneridae</taxon>
        <taxon>Pentapetalae</taxon>
        <taxon>asterids</taxon>
        <taxon>lamiids</taxon>
        <taxon>Lamiales</taxon>
        <taxon>Gesneriaceae</taxon>
        <taxon>Didymocarpoideae</taxon>
        <taxon>Trichosporeae</taxon>
        <taxon>Loxocarpinae</taxon>
        <taxon>Dorcoceras</taxon>
    </lineage>
</organism>
<dbReference type="AlphaFoldDB" id="A0A2Z7C4I4"/>
<feature type="region of interest" description="Disordered" evidence="1">
    <location>
        <begin position="126"/>
        <end position="148"/>
    </location>
</feature>
<evidence type="ECO:0000313" key="3">
    <source>
        <dbReference type="Proteomes" id="UP000250235"/>
    </source>
</evidence>
<keyword evidence="3" id="KW-1185">Reference proteome</keyword>
<reference evidence="2 3" key="1">
    <citation type="journal article" date="2015" name="Proc. Natl. Acad. Sci. U.S.A.">
        <title>The resurrection genome of Boea hygrometrica: A blueprint for survival of dehydration.</title>
        <authorList>
            <person name="Xiao L."/>
            <person name="Yang G."/>
            <person name="Zhang L."/>
            <person name="Yang X."/>
            <person name="Zhao S."/>
            <person name="Ji Z."/>
            <person name="Zhou Q."/>
            <person name="Hu M."/>
            <person name="Wang Y."/>
            <person name="Chen M."/>
            <person name="Xu Y."/>
            <person name="Jin H."/>
            <person name="Xiao X."/>
            <person name="Hu G."/>
            <person name="Bao F."/>
            <person name="Hu Y."/>
            <person name="Wan P."/>
            <person name="Li L."/>
            <person name="Deng X."/>
            <person name="Kuang T."/>
            <person name="Xiang C."/>
            <person name="Zhu J.K."/>
            <person name="Oliver M.J."/>
            <person name="He Y."/>
        </authorList>
    </citation>
    <scope>NUCLEOTIDE SEQUENCE [LARGE SCALE GENOMIC DNA]</scope>
    <source>
        <strain evidence="3">cv. XS01</strain>
    </source>
</reference>
<evidence type="ECO:0000313" key="2">
    <source>
        <dbReference type="EMBL" id="KZV41824.1"/>
    </source>
</evidence>
<accession>A0A2Z7C4I4</accession>
<name>A0A2Z7C4I4_9LAMI</name>
<evidence type="ECO:0000256" key="1">
    <source>
        <dbReference type="SAM" id="MobiDB-lite"/>
    </source>
</evidence>
<protein>
    <submittedName>
        <fullName evidence="2">Uncharacterized protein</fullName>
    </submittedName>
</protein>
<feature type="compositionally biased region" description="Basic and acidic residues" evidence="1">
    <location>
        <begin position="270"/>
        <end position="279"/>
    </location>
</feature>
<feature type="compositionally biased region" description="Basic and acidic residues" evidence="1">
    <location>
        <begin position="300"/>
        <end position="313"/>
    </location>
</feature>
<dbReference type="Proteomes" id="UP000250235">
    <property type="component" value="Unassembled WGS sequence"/>
</dbReference>
<sequence length="405" mass="45156">MDRFDDSANKLGSCERSSGRFELVFTCVTKQSQRLREVSRQRHSDAQVSGCSHCISSAEITIISRAVRWSGGWFVMCMDVGRGRRRSGGRAMSIAVVTPEPNEATRIGVPRGKDLSVLMASRDSDRISPENFSDEGGSEIRLSGPNSLDPPTTDIHYERLEMENLHELPPNALLIEIVRSLDVSFSQLTLNAIIAFTCFHRRVSQTRIPVTLDLFHALSSARCTGLGSYIYFQPRLDRKKIDLDEVRALQNGAGRLLVRAPWVRPPRKRVVPDSRDAPRRMGSPRSTDRRSSPQPRQRHVTVDKSTNDRRKDLGPTSGGVPRQSGDDDAQKNLKRGREVENGAPHNVSGGDHLFVEGVNRRDRAGSFWDLSDPDLGWNMGKTLIGDHDVLHLLPQPTESLTHALS</sequence>